<sequence>MHLGRTSLLLGLLLYGIISSGILMCQGGDGHNEVYVELLDGNRDILGSALHCRRLAGAHGDLHLAPCAAPIALDPIPTLLLQTSVQAPNLHRIIELLHQCRSDGARFPATALHKRMSPYEGVGIASHLSRGSKGCAVIVAIRTENQDAEAMKKRRKAGERDASHMGASRLLGVAQHYTDWEQDHI</sequence>
<keyword evidence="3" id="KW-1185">Reference proteome</keyword>
<dbReference type="AlphaFoldDB" id="M3AR38"/>
<accession>M3AR38</accession>
<feature type="signal peptide" evidence="1">
    <location>
        <begin position="1"/>
        <end position="19"/>
    </location>
</feature>
<proteinExistence type="predicted"/>
<evidence type="ECO:0000313" key="3">
    <source>
        <dbReference type="Proteomes" id="UP000016932"/>
    </source>
</evidence>
<dbReference type="HOGENOM" id="CLU_1461947_0_0_1"/>
<feature type="chain" id="PRO_5004030850" evidence="1">
    <location>
        <begin position="20"/>
        <end position="185"/>
    </location>
</feature>
<evidence type="ECO:0000256" key="1">
    <source>
        <dbReference type="SAM" id="SignalP"/>
    </source>
</evidence>
<dbReference type="KEGG" id="pfj:MYCFIDRAFT_208833"/>
<dbReference type="EMBL" id="KB446562">
    <property type="protein sequence ID" value="EME79563.1"/>
    <property type="molecule type" value="Genomic_DNA"/>
</dbReference>
<dbReference type="RefSeq" id="XP_007930247.1">
    <property type="nucleotide sequence ID" value="XM_007932056.1"/>
</dbReference>
<reference evidence="2 3" key="1">
    <citation type="journal article" date="2012" name="PLoS Pathog.">
        <title>Diverse lifestyles and strategies of plant pathogenesis encoded in the genomes of eighteen Dothideomycetes fungi.</title>
        <authorList>
            <person name="Ohm R.A."/>
            <person name="Feau N."/>
            <person name="Henrissat B."/>
            <person name="Schoch C.L."/>
            <person name="Horwitz B.A."/>
            <person name="Barry K.W."/>
            <person name="Condon B.J."/>
            <person name="Copeland A.C."/>
            <person name="Dhillon B."/>
            <person name="Glaser F."/>
            <person name="Hesse C.N."/>
            <person name="Kosti I."/>
            <person name="LaButti K."/>
            <person name="Lindquist E.A."/>
            <person name="Lucas S."/>
            <person name="Salamov A.A."/>
            <person name="Bradshaw R.E."/>
            <person name="Ciuffetti L."/>
            <person name="Hamelin R.C."/>
            <person name="Kema G.H.J."/>
            <person name="Lawrence C."/>
            <person name="Scott J.A."/>
            <person name="Spatafora J.W."/>
            <person name="Turgeon B.G."/>
            <person name="de Wit P.J.G.M."/>
            <person name="Zhong S."/>
            <person name="Goodwin S.B."/>
            <person name="Grigoriev I.V."/>
        </authorList>
    </citation>
    <scope>NUCLEOTIDE SEQUENCE [LARGE SCALE GENOMIC DNA]</scope>
    <source>
        <strain evidence="2 3">CIRAD86</strain>
    </source>
</reference>
<dbReference type="VEuPathDB" id="FungiDB:MYCFIDRAFT_208833"/>
<gene>
    <name evidence="2" type="ORF">MYCFIDRAFT_208833</name>
</gene>
<evidence type="ECO:0000313" key="2">
    <source>
        <dbReference type="EMBL" id="EME79563.1"/>
    </source>
</evidence>
<keyword evidence="1" id="KW-0732">Signal</keyword>
<organism evidence="2 3">
    <name type="scientific">Pseudocercospora fijiensis (strain CIRAD86)</name>
    <name type="common">Black leaf streak disease fungus</name>
    <name type="synonym">Mycosphaerella fijiensis</name>
    <dbReference type="NCBI Taxonomy" id="383855"/>
    <lineage>
        <taxon>Eukaryota</taxon>
        <taxon>Fungi</taxon>
        <taxon>Dikarya</taxon>
        <taxon>Ascomycota</taxon>
        <taxon>Pezizomycotina</taxon>
        <taxon>Dothideomycetes</taxon>
        <taxon>Dothideomycetidae</taxon>
        <taxon>Mycosphaerellales</taxon>
        <taxon>Mycosphaerellaceae</taxon>
        <taxon>Pseudocercospora</taxon>
    </lineage>
</organism>
<protein>
    <submittedName>
        <fullName evidence="2">Uncharacterized protein</fullName>
    </submittedName>
</protein>
<dbReference type="GeneID" id="19336721"/>
<name>M3AR38_PSEFD</name>
<dbReference type="Proteomes" id="UP000016932">
    <property type="component" value="Unassembled WGS sequence"/>
</dbReference>